<evidence type="ECO:0000259" key="1">
    <source>
        <dbReference type="Pfam" id="PF13810"/>
    </source>
</evidence>
<evidence type="ECO:0000313" key="2">
    <source>
        <dbReference type="EMBL" id="TWR24807.1"/>
    </source>
</evidence>
<dbReference type="AlphaFoldDB" id="A0A563TZL6"/>
<gene>
    <name evidence="2" type="ORF">FPZ43_18090</name>
</gene>
<dbReference type="EMBL" id="VOEJ01000010">
    <property type="protein sequence ID" value="TWR24807.1"/>
    <property type="molecule type" value="Genomic_DNA"/>
</dbReference>
<comment type="caution">
    <text evidence="2">The sequence shown here is derived from an EMBL/GenBank/DDBJ whole genome shotgun (WGS) entry which is preliminary data.</text>
</comment>
<protein>
    <submittedName>
        <fullName evidence="2">DUF4185 domain-containing protein</fullName>
    </submittedName>
</protein>
<evidence type="ECO:0000313" key="3">
    <source>
        <dbReference type="Proteomes" id="UP000320042"/>
    </source>
</evidence>
<proteinExistence type="predicted"/>
<feature type="domain" description="DUF4185" evidence="1">
    <location>
        <begin position="235"/>
        <end position="341"/>
    </location>
</feature>
<dbReference type="InterPro" id="IPR025442">
    <property type="entry name" value="DUF4185"/>
</dbReference>
<organism evidence="2 3">
    <name type="scientific">Mucilaginibacter pallidiroseus</name>
    <dbReference type="NCBI Taxonomy" id="2599295"/>
    <lineage>
        <taxon>Bacteria</taxon>
        <taxon>Pseudomonadati</taxon>
        <taxon>Bacteroidota</taxon>
        <taxon>Sphingobacteriia</taxon>
        <taxon>Sphingobacteriales</taxon>
        <taxon>Sphingobacteriaceae</taxon>
        <taxon>Mucilaginibacter</taxon>
    </lineage>
</organism>
<dbReference type="Proteomes" id="UP000320042">
    <property type="component" value="Unassembled WGS sequence"/>
</dbReference>
<dbReference type="Pfam" id="PF13810">
    <property type="entry name" value="DUF4185"/>
    <property type="match status" value="1"/>
</dbReference>
<sequence length="402" mass="45028">MFIRFMIKNLAAVIFLCFYLENSLVAQSLKPIGIDENSIKFTVEADTAWTAMLKRYKGWFGADGIYTIPLNGVESRKSNAGDKSLLIFSDSMIGEVKDGTMQPGYKMIHNSVALLTGSKPQPDNLKFHWEKSKDGSAESVFIPRTSQTQPGDYYWLGDGFVNTEGNGALYIFGYRVKTFNTDAFGFKEVGNTLIKLNPKQAPAFKDIFQKDTPFYLTSKGGDIGSFGTGIYVNTKSAQAKNADGYVYVYGVRNISKDIMLARVLPKQFDNYAQWQFWDGASWVGDMDKVANITSNASNEISVSQLADGRYIMVFQVNGMSTDIGIRLANKLTGPWGPIIKIWDCNPDLKKSTYVVYNAKAHPTLSGPNELLISYNINSLEFIKDLMTDPNLYRPRFIRLKIQ</sequence>
<name>A0A563TZL6_9SPHI</name>
<keyword evidence="3" id="KW-1185">Reference proteome</keyword>
<accession>A0A563TZL6</accession>
<dbReference type="OrthoDB" id="9765957at2"/>
<reference evidence="2 3" key="1">
    <citation type="submission" date="2019-07" db="EMBL/GenBank/DDBJ databases">
        <authorList>
            <person name="Kim J."/>
        </authorList>
    </citation>
    <scope>NUCLEOTIDE SEQUENCE [LARGE SCALE GENOMIC DNA]</scope>
    <source>
        <strain evidence="3">dk17</strain>
    </source>
</reference>